<dbReference type="GO" id="GO:0005975">
    <property type="term" value="P:carbohydrate metabolic process"/>
    <property type="evidence" value="ECO:0007669"/>
    <property type="project" value="InterPro"/>
</dbReference>
<gene>
    <name evidence="5" type="ORF">ARALYDRAFT_920909</name>
</gene>
<dbReference type="Proteomes" id="UP000008694">
    <property type="component" value="Unassembled WGS sequence"/>
</dbReference>
<keyword evidence="2" id="KW-0378">Hydrolase</keyword>
<sequence length="116" mass="12766">MCFPKLPLLGLFLPLAILNSPASADGPICPQTETLSRASFPKGFLFGTASAAFQVEGAVEEACRGPSVWDIYCRKYAFRCSGDNGDVATDFYHRYKEDIKLMKNLNSDAFRAYALV</sequence>
<dbReference type="STRING" id="81972.D7MW61"/>
<dbReference type="GO" id="GO:0019762">
    <property type="term" value="P:glucosinolate catabolic process"/>
    <property type="evidence" value="ECO:0007669"/>
    <property type="project" value="TreeGrafter"/>
</dbReference>
<feature type="signal peptide" evidence="4">
    <location>
        <begin position="1"/>
        <end position="24"/>
    </location>
</feature>
<evidence type="ECO:0000313" key="5">
    <source>
        <dbReference type="EMBL" id="EFH39220.1"/>
    </source>
</evidence>
<comment type="similarity">
    <text evidence="1 3">Belongs to the glycosyl hydrolase 1 family.</text>
</comment>
<evidence type="ECO:0000256" key="1">
    <source>
        <dbReference type="ARBA" id="ARBA00010838"/>
    </source>
</evidence>
<proteinExistence type="inferred from homology"/>
<evidence type="ECO:0000256" key="4">
    <source>
        <dbReference type="SAM" id="SignalP"/>
    </source>
</evidence>
<evidence type="ECO:0008006" key="7">
    <source>
        <dbReference type="Google" id="ProtNLM"/>
    </source>
</evidence>
<dbReference type="HOGENOM" id="CLU_001859_8_1_1"/>
<keyword evidence="6" id="KW-1185">Reference proteome</keyword>
<accession>D7MW61</accession>
<dbReference type="InterPro" id="IPR017853">
    <property type="entry name" value="GH"/>
</dbReference>
<evidence type="ECO:0000256" key="3">
    <source>
        <dbReference type="RuleBase" id="RU003690"/>
    </source>
</evidence>
<dbReference type="GO" id="GO:0009651">
    <property type="term" value="P:response to salt stress"/>
    <property type="evidence" value="ECO:0007669"/>
    <property type="project" value="TreeGrafter"/>
</dbReference>
<evidence type="ECO:0000313" key="6">
    <source>
        <dbReference type="Proteomes" id="UP000008694"/>
    </source>
</evidence>
<dbReference type="SUPFAM" id="SSF51445">
    <property type="entry name" value="(Trans)glycosidases"/>
    <property type="match status" value="1"/>
</dbReference>
<dbReference type="InterPro" id="IPR001360">
    <property type="entry name" value="Glyco_hydro_1"/>
</dbReference>
<dbReference type="AlphaFoldDB" id="D7MW61"/>
<dbReference type="InterPro" id="IPR033132">
    <property type="entry name" value="GH_1_N_CS"/>
</dbReference>
<evidence type="ECO:0000256" key="2">
    <source>
        <dbReference type="ARBA" id="ARBA00022801"/>
    </source>
</evidence>
<dbReference type="Gramene" id="scaffold_7000004.1">
    <property type="protein sequence ID" value="scaffold_7000004.1"/>
    <property type="gene ID" value="scaffold_7000004.1"/>
</dbReference>
<dbReference type="eggNOG" id="KOG0626">
    <property type="taxonomic scope" value="Eukaryota"/>
</dbReference>
<dbReference type="PANTHER" id="PTHR10353:SF235">
    <property type="entry name" value="BETA-GLUCOSIDASE 24"/>
    <property type="match status" value="1"/>
</dbReference>
<dbReference type="PROSITE" id="PS00653">
    <property type="entry name" value="GLYCOSYL_HYDROL_F1_2"/>
    <property type="match status" value="1"/>
</dbReference>
<organism evidence="6">
    <name type="scientific">Arabidopsis lyrata subsp. lyrata</name>
    <name type="common">Lyre-leaved rock-cress</name>
    <dbReference type="NCBI Taxonomy" id="81972"/>
    <lineage>
        <taxon>Eukaryota</taxon>
        <taxon>Viridiplantae</taxon>
        <taxon>Streptophyta</taxon>
        <taxon>Embryophyta</taxon>
        <taxon>Tracheophyta</taxon>
        <taxon>Spermatophyta</taxon>
        <taxon>Magnoliopsida</taxon>
        <taxon>eudicotyledons</taxon>
        <taxon>Gunneridae</taxon>
        <taxon>Pentapetalae</taxon>
        <taxon>rosids</taxon>
        <taxon>malvids</taxon>
        <taxon>Brassicales</taxon>
        <taxon>Brassicaceae</taxon>
        <taxon>Camelineae</taxon>
        <taxon>Arabidopsis</taxon>
    </lineage>
</organism>
<dbReference type="GO" id="GO:0008422">
    <property type="term" value="F:beta-glucosidase activity"/>
    <property type="evidence" value="ECO:0007669"/>
    <property type="project" value="TreeGrafter"/>
</dbReference>
<keyword evidence="4" id="KW-0732">Signal</keyword>
<name>D7MW61_ARALL</name>
<dbReference type="Pfam" id="PF00232">
    <property type="entry name" value="Glyco_hydro_1"/>
    <property type="match status" value="1"/>
</dbReference>
<dbReference type="Gene3D" id="3.20.20.80">
    <property type="entry name" value="Glycosidases"/>
    <property type="match status" value="1"/>
</dbReference>
<feature type="chain" id="PRO_5003104254" description="Glycosyl hydrolase family 1 protein" evidence="4">
    <location>
        <begin position="25"/>
        <end position="116"/>
    </location>
</feature>
<protein>
    <recommendedName>
        <fullName evidence="7">Glycosyl hydrolase family 1 protein</fullName>
    </recommendedName>
</protein>
<reference evidence="6" key="1">
    <citation type="journal article" date="2011" name="Nat. Genet.">
        <title>The Arabidopsis lyrata genome sequence and the basis of rapid genome size change.</title>
        <authorList>
            <person name="Hu T.T."/>
            <person name="Pattyn P."/>
            <person name="Bakker E.G."/>
            <person name="Cao J."/>
            <person name="Cheng J.-F."/>
            <person name="Clark R.M."/>
            <person name="Fahlgren N."/>
            <person name="Fawcett J.A."/>
            <person name="Grimwood J."/>
            <person name="Gundlach H."/>
            <person name="Haberer G."/>
            <person name="Hollister J.D."/>
            <person name="Ossowski S."/>
            <person name="Ottilar R.P."/>
            <person name="Salamov A.A."/>
            <person name="Schneeberger K."/>
            <person name="Spannagl M."/>
            <person name="Wang X."/>
            <person name="Yang L."/>
            <person name="Nasrallah M.E."/>
            <person name="Bergelson J."/>
            <person name="Carrington J.C."/>
            <person name="Gaut B.S."/>
            <person name="Schmutz J."/>
            <person name="Mayer K.F.X."/>
            <person name="Van de Peer Y."/>
            <person name="Grigoriev I.V."/>
            <person name="Nordborg M."/>
            <person name="Weigel D."/>
            <person name="Guo Y.-L."/>
        </authorList>
    </citation>
    <scope>NUCLEOTIDE SEQUENCE [LARGE SCALE GENOMIC DNA]</scope>
    <source>
        <strain evidence="6">cv. MN47</strain>
    </source>
</reference>
<dbReference type="PANTHER" id="PTHR10353">
    <property type="entry name" value="GLYCOSYL HYDROLASE"/>
    <property type="match status" value="1"/>
</dbReference>
<dbReference type="EMBL" id="GL348768">
    <property type="protein sequence ID" value="EFH39220.1"/>
    <property type="molecule type" value="Genomic_DNA"/>
</dbReference>